<sequence length="43" mass="4775">MDPPRFDLGRRAVEPLLGDGARARVHRLPAELRARKSVGPPSR</sequence>
<reference evidence="1 2" key="1">
    <citation type="submission" date="2016-10" db="EMBL/GenBank/DDBJ databases">
        <authorList>
            <person name="de Groot N.N."/>
        </authorList>
    </citation>
    <scope>NUCLEOTIDE SEQUENCE [LARGE SCALE GENOMIC DNA]</scope>
    <source>
        <strain evidence="1 2">CGMCC 4.6533</strain>
    </source>
</reference>
<gene>
    <name evidence="1" type="ORF">SAMN05421869_109184</name>
</gene>
<dbReference type="AlphaFoldDB" id="A0A1G8RTZ6"/>
<dbReference type="RefSeq" id="WP_281250019.1">
    <property type="nucleotide sequence ID" value="NZ_FNDJ01000009.1"/>
</dbReference>
<accession>A0A1G8RTZ6</accession>
<organism evidence="1 2">
    <name type="scientific">Nonomuraea jiangxiensis</name>
    <dbReference type="NCBI Taxonomy" id="633440"/>
    <lineage>
        <taxon>Bacteria</taxon>
        <taxon>Bacillati</taxon>
        <taxon>Actinomycetota</taxon>
        <taxon>Actinomycetes</taxon>
        <taxon>Streptosporangiales</taxon>
        <taxon>Streptosporangiaceae</taxon>
        <taxon>Nonomuraea</taxon>
    </lineage>
</organism>
<keyword evidence="2" id="KW-1185">Reference proteome</keyword>
<protein>
    <submittedName>
        <fullName evidence="1">Uncharacterized protein</fullName>
    </submittedName>
</protein>
<dbReference type="EMBL" id="FNDJ01000009">
    <property type="protein sequence ID" value="SDJ20471.1"/>
    <property type="molecule type" value="Genomic_DNA"/>
</dbReference>
<evidence type="ECO:0000313" key="2">
    <source>
        <dbReference type="Proteomes" id="UP000199202"/>
    </source>
</evidence>
<dbReference type="STRING" id="633440.SAMN05421869_109184"/>
<evidence type="ECO:0000313" key="1">
    <source>
        <dbReference type="EMBL" id="SDJ20471.1"/>
    </source>
</evidence>
<name>A0A1G8RTZ6_9ACTN</name>
<proteinExistence type="predicted"/>
<dbReference type="Proteomes" id="UP000199202">
    <property type="component" value="Unassembled WGS sequence"/>
</dbReference>